<comment type="subcellular location">
    <subcellularLocation>
        <location evidence="1">Nucleus</location>
    </subcellularLocation>
</comment>
<evidence type="ECO:0000256" key="5">
    <source>
        <dbReference type="ARBA" id="ARBA00023242"/>
    </source>
</evidence>
<evidence type="ECO:0000256" key="3">
    <source>
        <dbReference type="ARBA" id="ARBA00005673"/>
    </source>
</evidence>
<dbReference type="InterPro" id="IPR035985">
    <property type="entry name" value="Ubiquitin-activating_enz"/>
</dbReference>
<dbReference type="InterPro" id="IPR000011">
    <property type="entry name" value="UBQ/SUMO-activ_enz_E1-like"/>
</dbReference>
<keyword evidence="5" id="KW-0539">Nucleus</keyword>
<organism evidence="9 10">
    <name type="scientific">Phaeomoniella chlamydospora</name>
    <name type="common">Phaeoacremonium chlamydosporum</name>
    <dbReference type="NCBI Taxonomy" id="158046"/>
    <lineage>
        <taxon>Eukaryota</taxon>
        <taxon>Fungi</taxon>
        <taxon>Dikarya</taxon>
        <taxon>Ascomycota</taxon>
        <taxon>Pezizomycotina</taxon>
        <taxon>Eurotiomycetes</taxon>
        <taxon>Chaetothyriomycetidae</taxon>
        <taxon>Phaeomoniellales</taxon>
        <taxon>Phaeomoniellaceae</taxon>
        <taxon>Phaeomoniella</taxon>
    </lineage>
</organism>
<dbReference type="GO" id="GO:0016925">
    <property type="term" value="P:protein sumoylation"/>
    <property type="evidence" value="ECO:0007669"/>
    <property type="project" value="EnsemblFungi"/>
</dbReference>
<evidence type="ECO:0000256" key="4">
    <source>
        <dbReference type="ARBA" id="ARBA00022786"/>
    </source>
</evidence>
<comment type="pathway">
    <text evidence="2">Protein modification; protein sumoylation.</text>
</comment>
<dbReference type="OrthoDB" id="1708823at2759"/>
<sequence>MHDSTSLDPSQPVQEASGQADAPTAQQQMSADEIALYDRQIRLWGVKAQEKLRSARILLIGIKALGNEVAKNLMLAGIGSLTVVDHENVTEDDLGSQFLISEEHVGQNRAQAASTALQKLNPRVNLEIDTADIRTKPPEFFSAFDITIALSSQLDTLNTINAVCRIYSRKFYAADIQGMYGYIFADLIAHDFVIERSKSNVPTVFGHPETLTRSIISATTKREAGKVTEYVTKREIYSPLLLANTSPLPPDIIRNRRKRLQVTPLLTGMRALFDYLRLTAGALPHPGSRTDLETFTKLCREKHLELQLPDETLTAAFLRSFLQNLGSELSPVAAFLGGSLAQDIINVLGQREQPLQNMLLFDGEECKGPIYSMHPIFDPVPATAAPVPVNDVEAGNGVVNGADTEFQNRSNAALVIE</sequence>
<feature type="domain" description="THIF-type NAD/FAD binding fold" evidence="8">
    <location>
        <begin position="37"/>
        <end position="365"/>
    </location>
</feature>
<dbReference type="Gene3D" id="3.40.50.720">
    <property type="entry name" value="NAD(P)-binding Rossmann-like Domain"/>
    <property type="match status" value="1"/>
</dbReference>
<evidence type="ECO:0000259" key="8">
    <source>
        <dbReference type="Pfam" id="PF00899"/>
    </source>
</evidence>
<dbReference type="SUPFAM" id="SSF69572">
    <property type="entry name" value="Activating enzymes of the ubiquitin-like proteins"/>
    <property type="match status" value="1"/>
</dbReference>
<comment type="caution">
    <text evidence="9">The sequence shown here is derived from an EMBL/GenBank/DDBJ whole genome shotgun (WGS) entry which is preliminary data.</text>
</comment>
<dbReference type="PRINTS" id="PR01849">
    <property type="entry name" value="UBIQUITINACT"/>
</dbReference>
<reference evidence="9 10" key="1">
    <citation type="submission" date="2015-05" db="EMBL/GenBank/DDBJ databases">
        <title>Distinctive expansion of gene families associated with plant cell wall degradation and secondary metabolism in the genomes of grapevine trunk pathogens.</title>
        <authorList>
            <person name="Lawrence D.P."/>
            <person name="Travadon R."/>
            <person name="Rolshausen P.E."/>
            <person name="Baumgartner K."/>
        </authorList>
    </citation>
    <scope>NUCLEOTIDE SEQUENCE [LARGE SCALE GENOMIC DNA]</scope>
    <source>
        <strain evidence="9">UCRPC4</strain>
    </source>
</reference>
<dbReference type="GO" id="GO:0019948">
    <property type="term" value="F:SUMO activating enzyme activity"/>
    <property type="evidence" value="ECO:0007669"/>
    <property type="project" value="EnsemblFungi"/>
</dbReference>
<evidence type="ECO:0000256" key="7">
    <source>
        <dbReference type="SAM" id="MobiDB-lite"/>
    </source>
</evidence>
<protein>
    <recommendedName>
        <fullName evidence="6">Ubiquitin-like 1-activating enzyme E1A</fullName>
    </recommendedName>
</protein>
<feature type="compositionally biased region" description="Polar residues" evidence="7">
    <location>
        <begin position="1"/>
        <end position="17"/>
    </location>
</feature>
<accession>A0A0G2HFE6</accession>
<keyword evidence="10" id="KW-1185">Reference proteome</keyword>
<dbReference type="GO" id="GO:0031510">
    <property type="term" value="C:SUMO activating enzyme complex"/>
    <property type="evidence" value="ECO:0007669"/>
    <property type="project" value="EnsemblFungi"/>
</dbReference>
<evidence type="ECO:0000256" key="6">
    <source>
        <dbReference type="ARBA" id="ARBA00044354"/>
    </source>
</evidence>
<evidence type="ECO:0000256" key="1">
    <source>
        <dbReference type="ARBA" id="ARBA00004123"/>
    </source>
</evidence>
<evidence type="ECO:0000256" key="2">
    <source>
        <dbReference type="ARBA" id="ARBA00004718"/>
    </source>
</evidence>
<dbReference type="GO" id="GO:0005829">
    <property type="term" value="C:cytosol"/>
    <property type="evidence" value="ECO:0007669"/>
    <property type="project" value="EnsemblFungi"/>
</dbReference>
<dbReference type="Proteomes" id="UP000053317">
    <property type="component" value="Unassembled WGS sequence"/>
</dbReference>
<name>A0A0G2HFE6_PHACM</name>
<dbReference type="InterPro" id="IPR000594">
    <property type="entry name" value="ThiF_NAD_FAD-bd"/>
</dbReference>
<reference evidence="9 10" key="2">
    <citation type="submission" date="2015-05" db="EMBL/GenBank/DDBJ databases">
        <authorList>
            <person name="Morales-Cruz A."/>
            <person name="Amrine K.C."/>
            <person name="Cantu D."/>
        </authorList>
    </citation>
    <scope>NUCLEOTIDE SEQUENCE [LARGE SCALE GENOMIC DNA]</scope>
    <source>
        <strain evidence="9">UCRPC4</strain>
    </source>
</reference>
<gene>
    <name evidence="9" type="ORF">UCRPC4_g01177</name>
</gene>
<feature type="region of interest" description="Disordered" evidence="7">
    <location>
        <begin position="1"/>
        <end position="27"/>
    </location>
</feature>
<dbReference type="PANTHER" id="PTHR10953:SF162">
    <property type="entry name" value="SUMO-ACTIVATING ENZYME SUBUNIT 1"/>
    <property type="match status" value="1"/>
</dbReference>
<dbReference type="CDD" id="cd01492">
    <property type="entry name" value="Aos1_SUMO"/>
    <property type="match status" value="1"/>
</dbReference>
<dbReference type="EMBL" id="LCWF01000027">
    <property type="protein sequence ID" value="KKY27195.1"/>
    <property type="molecule type" value="Genomic_DNA"/>
</dbReference>
<evidence type="ECO:0000313" key="9">
    <source>
        <dbReference type="EMBL" id="KKY27195.1"/>
    </source>
</evidence>
<dbReference type="AlphaFoldDB" id="A0A0G2HFE6"/>
<comment type="similarity">
    <text evidence="3">Belongs to the ubiquitin-activating E1 family.</text>
</comment>
<dbReference type="PANTHER" id="PTHR10953">
    <property type="entry name" value="UBIQUITIN-ACTIVATING ENZYME E1"/>
    <property type="match status" value="1"/>
</dbReference>
<dbReference type="InterPro" id="IPR045886">
    <property type="entry name" value="ThiF/MoeB/HesA"/>
</dbReference>
<dbReference type="Pfam" id="PF00899">
    <property type="entry name" value="ThiF"/>
    <property type="match status" value="1"/>
</dbReference>
<proteinExistence type="inferred from homology"/>
<evidence type="ECO:0000313" key="10">
    <source>
        <dbReference type="Proteomes" id="UP000053317"/>
    </source>
</evidence>
<keyword evidence="4" id="KW-0833">Ubl conjugation pathway</keyword>